<proteinExistence type="predicted"/>
<feature type="chain" id="PRO_5028964062" evidence="2">
    <location>
        <begin position="25"/>
        <end position="206"/>
    </location>
</feature>
<feature type="region of interest" description="Disordered" evidence="1">
    <location>
        <begin position="52"/>
        <end position="113"/>
    </location>
</feature>
<evidence type="ECO:0000313" key="3">
    <source>
        <dbReference type="EMBL" id="QNE04179.1"/>
    </source>
</evidence>
<evidence type="ECO:0000313" key="4">
    <source>
        <dbReference type="Proteomes" id="UP000515297"/>
    </source>
</evidence>
<accession>A0A7G6VR14</accession>
<dbReference type="Proteomes" id="UP000515297">
    <property type="component" value="Chromosome"/>
</dbReference>
<sequence>MTIPHCIAWAAAGTLALAPGAAIPADVPQSGLGADSAVPSGLTATASALALQDRTRARPANANRARPSKPKARARHDAKPTINHNADRNRNRNARDRNRDRNNDNRYTNVSNNNVNVNVNRNVRYDDYDHHHHDHWDDWDDDWHPWATAAAVTMTAAVIGSIVASIPPDCSTVIVNGISYSQCGNTWYQPQYYGSSVQYVVVNPPR</sequence>
<dbReference type="RefSeq" id="WP_185883482.1">
    <property type="nucleotide sequence ID" value="NZ_CP060052.1"/>
</dbReference>
<evidence type="ECO:0000256" key="1">
    <source>
        <dbReference type="SAM" id="MobiDB-lite"/>
    </source>
</evidence>
<feature type="compositionally biased region" description="Basic and acidic residues" evidence="1">
    <location>
        <begin position="75"/>
        <end position="104"/>
    </location>
</feature>
<keyword evidence="2" id="KW-0732">Signal</keyword>
<organism evidence="3 4">
    <name type="scientific">Croceicoccus marinus</name>
    <dbReference type="NCBI Taxonomy" id="450378"/>
    <lineage>
        <taxon>Bacteria</taxon>
        <taxon>Pseudomonadati</taxon>
        <taxon>Pseudomonadota</taxon>
        <taxon>Alphaproteobacteria</taxon>
        <taxon>Sphingomonadales</taxon>
        <taxon>Erythrobacteraceae</taxon>
        <taxon>Croceicoccus</taxon>
    </lineage>
</organism>
<dbReference type="AlphaFoldDB" id="A0A7G6VR14"/>
<reference evidence="3 4" key="1">
    <citation type="submission" date="2020-08" db="EMBL/GenBank/DDBJ databases">
        <authorList>
            <person name="Liu G."/>
            <person name="Sun C."/>
        </authorList>
    </citation>
    <scope>NUCLEOTIDE SEQUENCE [LARGE SCALE GENOMIC DNA]</scope>
    <source>
        <strain evidence="3 4">OT19</strain>
    </source>
</reference>
<name>A0A7G6VR14_9SPHN</name>
<protein>
    <submittedName>
        <fullName evidence="3">Uncharacterized protein</fullName>
    </submittedName>
</protein>
<dbReference type="EMBL" id="CP060052">
    <property type="protein sequence ID" value="QNE04179.1"/>
    <property type="molecule type" value="Genomic_DNA"/>
</dbReference>
<feature type="signal peptide" evidence="2">
    <location>
        <begin position="1"/>
        <end position="24"/>
    </location>
</feature>
<gene>
    <name evidence="3" type="ORF">H4O24_09210</name>
</gene>
<evidence type="ECO:0000256" key="2">
    <source>
        <dbReference type="SAM" id="SignalP"/>
    </source>
</evidence>